<dbReference type="Pfam" id="PF08349">
    <property type="entry name" value="DUF1722"/>
    <property type="match status" value="1"/>
</dbReference>
<gene>
    <name evidence="3" type="ORF">LG943_18715</name>
</gene>
<evidence type="ECO:0000259" key="2">
    <source>
        <dbReference type="Pfam" id="PF08349"/>
    </source>
</evidence>
<feature type="region of interest" description="Disordered" evidence="1">
    <location>
        <begin position="161"/>
        <end position="185"/>
    </location>
</feature>
<keyword evidence="4" id="KW-1185">Reference proteome</keyword>
<accession>A0A9X3NXT2</accession>
<sequence>MDPAAARPDAPSGSGLPDPRTRPRIGVPARLLAARARPDGGAAGLRLLTEALDRHLDRVPIRPEAEIGLGTSRAGAQGEGDAAGSRDAGERDGRRRAVLGRLDGCVVVDGGGAFASRLAELRPDLPVEEAGRLTDDTLREHFVERVFARARLRALFEGVPEDTRSAADTGRGGGAADADEDADGGAWRPRDLVAFHARHKLQLMAHSPEGYRAAGRVAARAGDRPRAEVERDYTAAFTRALERPTTPGTHANALQHAFGMVSGLLDDTARREVLDAVERYRRGDLPLGVPAALIRRLCAAEGVEWAARQTYLAPFPADALPRTALAGRSG</sequence>
<dbReference type="AlphaFoldDB" id="A0A9X3NXT2"/>
<dbReference type="RefSeq" id="WP_270073589.1">
    <property type="nucleotide sequence ID" value="NZ_JAJAQC010000033.1"/>
</dbReference>
<dbReference type="EMBL" id="JAJAQC010000033">
    <property type="protein sequence ID" value="MDA0566331.1"/>
    <property type="molecule type" value="Genomic_DNA"/>
</dbReference>
<feature type="domain" description="DUF1722" evidence="2">
    <location>
        <begin position="200"/>
        <end position="316"/>
    </location>
</feature>
<organism evidence="3 4">
    <name type="scientific">Streptomonospora mangrovi</name>
    <dbReference type="NCBI Taxonomy" id="2883123"/>
    <lineage>
        <taxon>Bacteria</taxon>
        <taxon>Bacillati</taxon>
        <taxon>Actinomycetota</taxon>
        <taxon>Actinomycetes</taxon>
        <taxon>Streptosporangiales</taxon>
        <taxon>Nocardiopsidaceae</taxon>
        <taxon>Streptomonospora</taxon>
    </lineage>
</organism>
<comment type="caution">
    <text evidence="3">The sequence shown here is derived from an EMBL/GenBank/DDBJ whole genome shotgun (WGS) entry which is preliminary data.</text>
</comment>
<dbReference type="PANTHER" id="PTHR30087:SF1">
    <property type="entry name" value="HYPOTHETICAL CYTOSOLIC PROTEIN"/>
    <property type="match status" value="1"/>
</dbReference>
<dbReference type="InterPro" id="IPR013560">
    <property type="entry name" value="DUF1722"/>
</dbReference>
<proteinExistence type="predicted"/>
<reference evidence="3" key="1">
    <citation type="submission" date="2021-10" db="EMBL/GenBank/DDBJ databases">
        <title>Streptomonospora sp. nov., isolated from mangrove soil.</title>
        <authorList>
            <person name="Chen X."/>
            <person name="Ge X."/>
            <person name="Liu W."/>
        </authorList>
    </citation>
    <scope>NUCLEOTIDE SEQUENCE</scope>
    <source>
        <strain evidence="3">S1-112</strain>
    </source>
</reference>
<feature type="region of interest" description="Disordered" evidence="1">
    <location>
        <begin position="1"/>
        <end position="27"/>
    </location>
</feature>
<evidence type="ECO:0000313" key="4">
    <source>
        <dbReference type="Proteomes" id="UP001140076"/>
    </source>
</evidence>
<dbReference type="PANTHER" id="PTHR30087">
    <property type="entry name" value="INNER MEMBRANE PROTEIN"/>
    <property type="match status" value="1"/>
</dbReference>
<evidence type="ECO:0000313" key="3">
    <source>
        <dbReference type="EMBL" id="MDA0566331.1"/>
    </source>
</evidence>
<evidence type="ECO:0000256" key="1">
    <source>
        <dbReference type="SAM" id="MobiDB-lite"/>
    </source>
</evidence>
<protein>
    <submittedName>
        <fullName evidence="3">YbgA family protein</fullName>
    </submittedName>
</protein>
<feature type="region of interest" description="Disordered" evidence="1">
    <location>
        <begin position="63"/>
        <end position="94"/>
    </location>
</feature>
<dbReference type="Proteomes" id="UP001140076">
    <property type="component" value="Unassembled WGS sequence"/>
</dbReference>
<name>A0A9X3NXT2_9ACTN</name>